<evidence type="ECO:0000313" key="5">
    <source>
        <dbReference type="EMBL" id="KAF2211594.1"/>
    </source>
</evidence>
<dbReference type="Gene3D" id="1.10.30.10">
    <property type="entry name" value="High mobility group box domain"/>
    <property type="match status" value="2"/>
</dbReference>
<dbReference type="Proteomes" id="UP000799539">
    <property type="component" value="Unassembled WGS sequence"/>
</dbReference>
<dbReference type="InterPro" id="IPR036910">
    <property type="entry name" value="HMG_box_dom_sf"/>
</dbReference>
<dbReference type="EMBL" id="ML992676">
    <property type="protein sequence ID" value="KAF2211594.1"/>
    <property type="molecule type" value="Genomic_DNA"/>
</dbReference>
<dbReference type="SMART" id="SM00398">
    <property type="entry name" value="HMG"/>
    <property type="match status" value="2"/>
</dbReference>
<feature type="DNA-binding region" description="HMG box" evidence="2">
    <location>
        <begin position="246"/>
        <end position="312"/>
    </location>
</feature>
<keyword evidence="1 2" id="KW-0238">DNA-binding</keyword>
<name>A0A6A6FDX6_9PEZI</name>
<dbReference type="AlphaFoldDB" id="A0A6A6FDX6"/>
<reference evidence="5" key="1">
    <citation type="journal article" date="2020" name="Stud. Mycol.">
        <title>101 Dothideomycetes genomes: a test case for predicting lifestyles and emergence of pathogens.</title>
        <authorList>
            <person name="Haridas S."/>
            <person name="Albert R."/>
            <person name="Binder M."/>
            <person name="Bloem J."/>
            <person name="Labutti K."/>
            <person name="Salamov A."/>
            <person name="Andreopoulos B."/>
            <person name="Baker S."/>
            <person name="Barry K."/>
            <person name="Bills G."/>
            <person name="Bluhm B."/>
            <person name="Cannon C."/>
            <person name="Castanera R."/>
            <person name="Culley D."/>
            <person name="Daum C."/>
            <person name="Ezra D."/>
            <person name="Gonzalez J."/>
            <person name="Henrissat B."/>
            <person name="Kuo A."/>
            <person name="Liang C."/>
            <person name="Lipzen A."/>
            <person name="Lutzoni F."/>
            <person name="Magnuson J."/>
            <person name="Mondo S."/>
            <person name="Nolan M."/>
            <person name="Ohm R."/>
            <person name="Pangilinan J."/>
            <person name="Park H.-J."/>
            <person name="Ramirez L."/>
            <person name="Alfaro M."/>
            <person name="Sun H."/>
            <person name="Tritt A."/>
            <person name="Yoshinaga Y."/>
            <person name="Zwiers L.-H."/>
            <person name="Turgeon B."/>
            <person name="Goodwin S."/>
            <person name="Spatafora J."/>
            <person name="Crous P."/>
            <person name="Grigoriev I."/>
        </authorList>
    </citation>
    <scope>NUCLEOTIDE SEQUENCE</scope>
    <source>
        <strain evidence="5">SCOH1-5</strain>
    </source>
</reference>
<dbReference type="SUPFAM" id="SSF47095">
    <property type="entry name" value="HMG-box"/>
    <property type="match status" value="2"/>
</dbReference>
<dbReference type="Pfam" id="PF00505">
    <property type="entry name" value="HMG_box"/>
    <property type="match status" value="1"/>
</dbReference>
<proteinExistence type="predicted"/>
<dbReference type="GO" id="GO:0005634">
    <property type="term" value="C:nucleus"/>
    <property type="evidence" value="ECO:0007669"/>
    <property type="project" value="UniProtKB-UniRule"/>
</dbReference>
<evidence type="ECO:0000256" key="2">
    <source>
        <dbReference type="PROSITE-ProRule" id="PRU00267"/>
    </source>
</evidence>
<feature type="region of interest" description="Disordered" evidence="3">
    <location>
        <begin position="42"/>
        <end position="115"/>
    </location>
</feature>
<feature type="compositionally biased region" description="Basic and acidic residues" evidence="3">
    <location>
        <begin position="105"/>
        <end position="115"/>
    </location>
</feature>
<protein>
    <recommendedName>
        <fullName evidence="4">HMG box domain-containing protein</fullName>
    </recommendedName>
</protein>
<dbReference type="PANTHER" id="PTHR48112">
    <property type="entry name" value="HIGH MOBILITY GROUP PROTEIN DSP1"/>
    <property type="match status" value="1"/>
</dbReference>
<dbReference type="PROSITE" id="PS50118">
    <property type="entry name" value="HMG_BOX_2"/>
    <property type="match status" value="1"/>
</dbReference>
<gene>
    <name evidence="5" type="ORF">CERZMDRAFT_98475</name>
</gene>
<dbReference type="PANTHER" id="PTHR48112:SF22">
    <property type="entry name" value="MITOCHONDRIAL TRANSCRIPTION FACTOR A, ISOFORM B"/>
    <property type="match status" value="1"/>
</dbReference>
<accession>A0A6A6FDX6</accession>
<keyword evidence="6" id="KW-1185">Reference proteome</keyword>
<dbReference type="GO" id="GO:0003677">
    <property type="term" value="F:DNA binding"/>
    <property type="evidence" value="ECO:0007669"/>
    <property type="project" value="UniProtKB-UniRule"/>
</dbReference>
<evidence type="ECO:0000259" key="4">
    <source>
        <dbReference type="PROSITE" id="PS50118"/>
    </source>
</evidence>
<dbReference type="InterPro" id="IPR050342">
    <property type="entry name" value="HMGB"/>
</dbReference>
<evidence type="ECO:0000256" key="1">
    <source>
        <dbReference type="ARBA" id="ARBA00023125"/>
    </source>
</evidence>
<evidence type="ECO:0000256" key="3">
    <source>
        <dbReference type="SAM" id="MobiDB-lite"/>
    </source>
</evidence>
<dbReference type="InterPro" id="IPR009071">
    <property type="entry name" value="HMG_box_dom"/>
</dbReference>
<sequence>MLTHMALRFSARSRLPNVIVLPRCNRATPSPLVLPIRTYATPGRPKSVVGEPSRPVKRAVKNAAAKPRDGTSAAEKKIAAKKRKPASKQAATPEKAAKRLAVSTRKAERAAASKEKAAQRKAAIAKKTKLEDLKATALPEAPKKSVYSSTYQAFWAEAVRQSDSENVNDRVKEAAAKWKQVSAADVEHYNHLRRTANEAAAAEYKRWIEAHPPNDIRLANLARAQLRRQFPSQKSKWADLSDERRPKRPISPFLIFNIDRQNSGDFANIKIPERAKLISEEWKALSQSEKDKYNRLFSQDMQRYLEEHAQVYGPDAITPRKSAVAAAA</sequence>
<dbReference type="OrthoDB" id="1919336at2759"/>
<keyword evidence="2" id="KW-0539">Nucleus</keyword>
<feature type="domain" description="HMG box" evidence="4">
    <location>
        <begin position="246"/>
        <end position="312"/>
    </location>
</feature>
<evidence type="ECO:0000313" key="6">
    <source>
        <dbReference type="Proteomes" id="UP000799539"/>
    </source>
</evidence>
<feature type="compositionally biased region" description="Basic and acidic residues" evidence="3">
    <location>
        <begin position="66"/>
        <end position="78"/>
    </location>
</feature>
<dbReference type="CDD" id="cd00084">
    <property type="entry name" value="HMG-box_SF"/>
    <property type="match status" value="1"/>
</dbReference>
<organism evidence="5 6">
    <name type="scientific">Cercospora zeae-maydis SCOH1-5</name>
    <dbReference type="NCBI Taxonomy" id="717836"/>
    <lineage>
        <taxon>Eukaryota</taxon>
        <taxon>Fungi</taxon>
        <taxon>Dikarya</taxon>
        <taxon>Ascomycota</taxon>
        <taxon>Pezizomycotina</taxon>
        <taxon>Dothideomycetes</taxon>
        <taxon>Dothideomycetidae</taxon>
        <taxon>Mycosphaerellales</taxon>
        <taxon>Mycosphaerellaceae</taxon>
        <taxon>Cercospora</taxon>
    </lineage>
</organism>